<accession>A0A0E9QCW9</accession>
<reference evidence="1" key="1">
    <citation type="submission" date="2014-11" db="EMBL/GenBank/DDBJ databases">
        <authorList>
            <person name="Amaro Gonzalez C."/>
        </authorList>
    </citation>
    <scope>NUCLEOTIDE SEQUENCE</scope>
</reference>
<reference evidence="1" key="2">
    <citation type="journal article" date="2015" name="Fish Shellfish Immunol.">
        <title>Early steps in the European eel (Anguilla anguilla)-Vibrio vulnificus interaction in the gills: Role of the RtxA13 toxin.</title>
        <authorList>
            <person name="Callol A."/>
            <person name="Pajuelo D."/>
            <person name="Ebbesson L."/>
            <person name="Teles M."/>
            <person name="MacKenzie S."/>
            <person name="Amaro C."/>
        </authorList>
    </citation>
    <scope>NUCLEOTIDE SEQUENCE</scope>
</reference>
<protein>
    <submittedName>
        <fullName evidence="1">Uncharacterized protein</fullName>
    </submittedName>
</protein>
<sequence>MFRESAGRRET</sequence>
<proteinExistence type="predicted"/>
<evidence type="ECO:0000313" key="1">
    <source>
        <dbReference type="EMBL" id="JAH14639.1"/>
    </source>
</evidence>
<dbReference type="EMBL" id="GBXM01093938">
    <property type="protein sequence ID" value="JAH14639.1"/>
    <property type="molecule type" value="Transcribed_RNA"/>
</dbReference>
<name>A0A0E9QCW9_ANGAN</name>
<organism evidence="1">
    <name type="scientific">Anguilla anguilla</name>
    <name type="common">European freshwater eel</name>
    <name type="synonym">Muraena anguilla</name>
    <dbReference type="NCBI Taxonomy" id="7936"/>
    <lineage>
        <taxon>Eukaryota</taxon>
        <taxon>Metazoa</taxon>
        <taxon>Chordata</taxon>
        <taxon>Craniata</taxon>
        <taxon>Vertebrata</taxon>
        <taxon>Euteleostomi</taxon>
        <taxon>Actinopterygii</taxon>
        <taxon>Neopterygii</taxon>
        <taxon>Teleostei</taxon>
        <taxon>Anguilliformes</taxon>
        <taxon>Anguillidae</taxon>
        <taxon>Anguilla</taxon>
    </lineage>
</organism>